<dbReference type="InterPro" id="IPR044867">
    <property type="entry name" value="DEUBAD_dom"/>
</dbReference>
<evidence type="ECO:0000259" key="4">
    <source>
        <dbReference type="PROSITE" id="PS51916"/>
    </source>
</evidence>
<comment type="caution">
    <text evidence="5">The sequence shown here is derived from an EMBL/GenBank/DDBJ whole genome shotgun (WGS) entry which is preliminary data.</text>
</comment>
<evidence type="ECO:0000256" key="3">
    <source>
        <dbReference type="SAM" id="MobiDB-lite"/>
    </source>
</evidence>
<dbReference type="AlphaFoldDB" id="A0AAW1WN66"/>
<gene>
    <name evidence="5" type="ORF">M0R45_033913</name>
</gene>
<dbReference type="InterPro" id="IPR024867">
    <property type="entry name" value="NFRKB"/>
</dbReference>
<feature type="region of interest" description="Disordered" evidence="3">
    <location>
        <begin position="442"/>
        <end position="485"/>
    </location>
</feature>
<evidence type="ECO:0000313" key="6">
    <source>
        <dbReference type="Proteomes" id="UP001457282"/>
    </source>
</evidence>
<dbReference type="PANTHER" id="PTHR13052:SF2">
    <property type="entry name" value="NUCLEAR FACTOR KAPPA-B-BINDING PROTEIN"/>
    <property type="match status" value="1"/>
</dbReference>
<proteinExistence type="predicted"/>
<name>A0AAW1WN66_RUBAR</name>
<dbReference type="PROSITE" id="PS51916">
    <property type="entry name" value="DEUBAD"/>
    <property type="match status" value="1"/>
</dbReference>
<reference evidence="5 6" key="1">
    <citation type="journal article" date="2023" name="G3 (Bethesda)">
        <title>A chromosome-length genome assembly and annotation of blackberry (Rubus argutus, cv. 'Hillquist').</title>
        <authorList>
            <person name="Bruna T."/>
            <person name="Aryal R."/>
            <person name="Dudchenko O."/>
            <person name="Sargent D.J."/>
            <person name="Mead D."/>
            <person name="Buti M."/>
            <person name="Cavallini A."/>
            <person name="Hytonen T."/>
            <person name="Andres J."/>
            <person name="Pham M."/>
            <person name="Weisz D."/>
            <person name="Mascagni F."/>
            <person name="Usai G."/>
            <person name="Natali L."/>
            <person name="Bassil N."/>
            <person name="Fernandez G.E."/>
            <person name="Lomsadze A."/>
            <person name="Armour M."/>
            <person name="Olukolu B."/>
            <person name="Poorten T."/>
            <person name="Britton C."/>
            <person name="Davik J."/>
            <person name="Ashrafi H."/>
            <person name="Aiden E.L."/>
            <person name="Borodovsky M."/>
            <person name="Worthington M."/>
        </authorList>
    </citation>
    <scope>NUCLEOTIDE SEQUENCE [LARGE SCALE GENOMIC DNA]</scope>
    <source>
        <strain evidence="5">PI 553951</strain>
    </source>
</reference>
<evidence type="ECO:0000256" key="2">
    <source>
        <dbReference type="ARBA" id="ARBA00023242"/>
    </source>
</evidence>
<protein>
    <recommendedName>
        <fullName evidence="4">DEUBAD domain-containing protein</fullName>
    </recommendedName>
</protein>
<dbReference type="CDD" id="cd21865">
    <property type="entry name" value="DEUBAD_NFRKB"/>
    <property type="match status" value="1"/>
</dbReference>
<dbReference type="EMBL" id="JBEDUW010000006">
    <property type="protein sequence ID" value="KAK9925593.1"/>
    <property type="molecule type" value="Genomic_DNA"/>
</dbReference>
<evidence type="ECO:0000256" key="1">
    <source>
        <dbReference type="ARBA" id="ARBA00004123"/>
    </source>
</evidence>
<evidence type="ECO:0000313" key="5">
    <source>
        <dbReference type="EMBL" id="KAK9925593.1"/>
    </source>
</evidence>
<feature type="compositionally biased region" description="Basic and acidic residues" evidence="3">
    <location>
        <begin position="442"/>
        <end position="455"/>
    </location>
</feature>
<accession>A0AAW1WN66</accession>
<comment type="subcellular location">
    <subcellularLocation>
        <location evidence="1">Nucleus</location>
    </subcellularLocation>
</comment>
<sequence>MAADQRRKRLNGSTIVGCNSREQHKAKKKNMGILQDNSNVNSHISLEWDGNQKTVVAKRDQIGISWRHMRPYIDSTFNSDNIPADVFVVPHGIYELKNLEDLLSYEVWQTHLSENERSHLMQFLPRGSEAPQVVQALLAGDYFHFGNPCLKWGASLCSGNFHPDVILRREQSLKTDKKVYYKELQKYHNDLISYLQKLKERCASYEDPAKEFLQNIWGSRNDMEKHRSSHANESRFRDLDENATVTSDSCSWVADENACSSDNQISSVIKGGQLQNRFFEKGFLKDKNKQKLVTEDDAVNEGATPKKGDKLHKRNNIYSNDGAKYMSYVKISKKQYEIVKSMKQSGRSIQFRSLNRVLGNDFNVQPYQVFVEEEQKKLHEHWLQLARKDLPAAYAIWIEMRLQRRKMAKSLEVDMKERLKSVMEQDEGNDNHSVLQDELEMENHESTMQDDEKSLPDSPQGEDCNPFHMEEDEKSQPHTDGHECNLTHINSERHMSIESDNDSEKDIITESDLSPNVSEYLGNLKTADATVSQEAHLCSSGDAWKAVSMPHSYYDSTASLEYASVSELSVTPTQVNEEHRTHIIDLESDFPVGNIGKDLLHRQSDNGSFSSYPNQDRNELLQSLFKGPGMLSYPLQKQTGLDFRPPNNVFMGDGQFPVHFEEQQHQSLPLELGQKRENDVYMQQNLPENIYSDGGRYLIPRQEHLTPVNMQDWAGNSVRMPGPLQSHLNGGDMLNQNWFSGEHPVHGGWSGSGGASVTSHSIGSGSTAADQSLFSVLSHCNQLRSGSPYHSVGSTDQFISPRNYGMVGGVTPRMGNVLPQAAHALDYLGGREAATSVMHDDMQWMNLPHQNSGLRDPMGKPFLRSWNQ</sequence>
<dbReference type="Proteomes" id="UP001457282">
    <property type="component" value="Unassembled WGS sequence"/>
</dbReference>
<keyword evidence="2" id="KW-0539">Nucleus</keyword>
<dbReference type="PANTHER" id="PTHR13052">
    <property type="entry name" value="NFRKB-RELATED"/>
    <property type="match status" value="1"/>
</dbReference>
<feature type="domain" description="DEUBAD" evidence="4">
    <location>
        <begin position="90"/>
        <end position="201"/>
    </location>
</feature>
<dbReference type="GO" id="GO:0031011">
    <property type="term" value="C:Ino80 complex"/>
    <property type="evidence" value="ECO:0007669"/>
    <property type="project" value="InterPro"/>
</dbReference>
<keyword evidence="6" id="KW-1185">Reference proteome</keyword>
<organism evidence="5 6">
    <name type="scientific">Rubus argutus</name>
    <name type="common">Southern blackberry</name>
    <dbReference type="NCBI Taxonomy" id="59490"/>
    <lineage>
        <taxon>Eukaryota</taxon>
        <taxon>Viridiplantae</taxon>
        <taxon>Streptophyta</taxon>
        <taxon>Embryophyta</taxon>
        <taxon>Tracheophyta</taxon>
        <taxon>Spermatophyta</taxon>
        <taxon>Magnoliopsida</taxon>
        <taxon>eudicotyledons</taxon>
        <taxon>Gunneridae</taxon>
        <taxon>Pentapetalae</taxon>
        <taxon>rosids</taxon>
        <taxon>fabids</taxon>
        <taxon>Rosales</taxon>
        <taxon>Rosaceae</taxon>
        <taxon>Rosoideae</taxon>
        <taxon>Rosoideae incertae sedis</taxon>
        <taxon>Rubus</taxon>
    </lineage>
</organism>
<feature type="compositionally biased region" description="Basic and acidic residues" evidence="3">
    <location>
        <begin position="468"/>
        <end position="485"/>
    </location>
</feature>